<sequence>MSNNTRLEYRQPDEVVYMEKNLKAVEHSPHYSSYADITKKLNNMVKEMDSNSTSQDYESILTFFGRVVTTILGRIVKDKLGDYIHNRRYNNNENRGNTTTNTFRSLEIPIIGTPAREYLSRHKEGY</sequence>
<keyword evidence="1" id="KW-1185">Reference proteome</keyword>
<dbReference type="STRING" id="75913.A0A0K0FZA3"/>
<reference evidence="2" key="2">
    <citation type="submission" date="2015-08" db="UniProtKB">
        <authorList>
            <consortium name="WormBaseParasite"/>
        </authorList>
    </citation>
    <scope>IDENTIFICATION</scope>
</reference>
<dbReference type="AlphaFoldDB" id="A0A0K0FZA3"/>
<dbReference type="Proteomes" id="UP000035680">
    <property type="component" value="Unassembled WGS sequence"/>
</dbReference>
<protein>
    <submittedName>
        <fullName evidence="2">DUF4368 domain-containing protein</fullName>
    </submittedName>
</protein>
<proteinExistence type="predicted"/>
<evidence type="ECO:0000313" key="1">
    <source>
        <dbReference type="Proteomes" id="UP000035680"/>
    </source>
</evidence>
<accession>A0A0K0FZA3</accession>
<organism evidence="1 2">
    <name type="scientific">Strongyloides venezuelensis</name>
    <name type="common">Threadworm</name>
    <dbReference type="NCBI Taxonomy" id="75913"/>
    <lineage>
        <taxon>Eukaryota</taxon>
        <taxon>Metazoa</taxon>
        <taxon>Ecdysozoa</taxon>
        <taxon>Nematoda</taxon>
        <taxon>Chromadorea</taxon>
        <taxon>Rhabditida</taxon>
        <taxon>Tylenchina</taxon>
        <taxon>Panagrolaimomorpha</taxon>
        <taxon>Strongyloidoidea</taxon>
        <taxon>Strongyloididae</taxon>
        <taxon>Strongyloides</taxon>
    </lineage>
</organism>
<dbReference type="WBParaSite" id="SVE_1778000.1">
    <property type="protein sequence ID" value="SVE_1778000.1"/>
    <property type="gene ID" value="SVE_1778000"/>
</dbReference>
<name>A0A0K0FZA3_STRVS</name>
<evidence type="ECO:0000313" key="2">
    <source>
        <dbReference type="WBParaSite" id="SVE_1778000.1"/>
    </source>
</evidence>
<reference evidence="1" key="1">
    <citation type="submission" date="2014-07" db="EMBL/GenBank/DDBJ databases">
        <authorList>
            <person name="Martin A.A"/>
            <person name="De Silva N."/>
        </authorList>
    </citation>
    <scope>NUCLEOTIDE SEQUENCE</scope>
</reference>